<gene>
    <name evidence="1" type="ORF">SAMN04488036_10110</name>
</gene>
<dbReference type="EMBL" id="FOSZ01000001">
    <property type="protein sequence ID" value="SFK48226.1"/>
    <property type="molecule type" value="Genomic_DNA"/>
</dbReference>
<accession>A0A1I3ZX61</accession>
<organism evidence="1 2">
    <name type="scientific">Shimia haliotis</name>
    <dbReference type="NCBI Taxonomy" id="1280847"/>
    <lineage>
        <taxon>Bacteria</taxon>
        <taxon>Pseudomonadati</taxon>
        <taxon>Pseudomonadota</taxon>
        <taxon>Alphaproteobacteria</taxon>
        <taxon>Rhodobacterales</taxon>
        <taxon>Roseobacteraceae</taxon>
    </lineage>
</organism>
<dbReference type="RefSeq" id="WP_093318725.1">
    <property type="nucleotide sequence ID" value="NZ_FOSZ01000001.1"/>
</dbReference>
<dbReference type="OrthoDB" id="7863719at2"/>
<dbReference type="AlphaFoldDB" id="A0A1I3ZX61"/>
<reference evidence="2" key="1">
    <citation type="submission" date="2016-10" db="EMBL/GenBank/DDBJ databases">
        <authorList>
            <person name="Varghese N."/>
            <person name="Submissions S."/>
        </authorList>
    </citation>
    <scope>NUCLEOTIDE SEQUENCE [LARGE SCALE GENOMIC DNA]</scope>
    <source>
        <strain evidence="2">DSM 28453</strain>
    </source>
</reference>
<protein>
    <recommendedName>
        <fullName evidence="3">Dihydroorotate dehydrogenase</fullName>
    </recommendedName>
</protein>
<proteinExistence type="predicted"/>
<keyword evidence="2" id="KW-1185">Reference proteome</keyword>
<dbReference type="Proteomes" id="UP000198851">
    <property type="component" value="Unassembled WGS sequence"/>
</dbReference>
<sequence>MADKDRDIAPLTTEEDALLDGLFAAAKDDPAMAPTADFMARVLADAEAAMPEPAVIAAPVKAAPVPWMAKLVALLGGWQSVSGLAAATVAGVWIGVAAGPAMLQSDIGTSLIVSSDETYLSALDASFAYLGN</sequence>
<evidence type="ECO:0008006" key="3">
    <source>
        <dbReference type="Google" id="ProtNLM"/>
    </source>
</evidence>
<dbReference type="STRING" id="1280847.SAMN04488036_10110"/>
<evidence type="ECO:0000313" key="1">
    <source>
        <dbReference type="EMBL" id="SFK48226.1"/>
    </source>
</evidence>
<evidence type="ECO:0000313" key="2">
    <source>
        <dbReference type="Proteomes" id="UP000198851"/>
    </source>
</evidence>
<name>A0A1I3ZX61_9RHOB</name>